<dbReference type="Pfam" id="PF21924">
    <property type="entry name" value="XRCC4_CC"/>
    <property type="match status" value="1"/>
</dbReference>
<gene>
    <name evidence="4" type="ORF">PRK78_001769</name>
</gene>
<evidence type="ECO:0000313" key="5">
    <source>
        <dbReference type="Proteomes" id="UP001219355"/>
    </source>
</evidence>
<evidence type="ECO:0000256" key="2">
    <source>
        <dbReference type="SAM" id="MobiDB-lite"/>
    </source>
</evidence>
<feature type="compositionally biased region" description="Acidic residues" evidence="2">
    <location>
        <begin position="341"/>
        <end position="353"/>
    </location>
</feature>
<dbReference type="PANTHER" id="PTHR42067">
    <property type="entry name" value="YALI0C15378P"/>
    <property type="match status" value="1"/>
</dbReference>
<protein>
    <recommendedName>
        <fullName evidence="3">XRCC4 coiled-coil domain-containing protein</fullName>
    </recommendedName>
</protein>
<keyword evidence="1" id="KW-0175">Coiled coil</keyword>
<feature type="compositionally biased region" description="Acidic residues" evidence="2">
    <location>
        <begin position="416"/>
        <end position="426"/>
    </location>
</feature>
<keyword evidence="5" id="KW-1185">Reference proteome</keyword>
<evidence type="ECO:0000256" key="1">
    <source>
        <dbReference type="SAM" id="Coils"/>
    </source>
</evidence>
<evidence type="ECO:0000259" key="3">
    <source>
        <dbReference type="Pfam" id="PF21924"/>
    </source>
</evidence>
<dbReference type="InterPro" id="IPR053962">
    <property type="entry name" value="XRCC4_CC"/>
</dbReference>
<feature type="compositionally biased region" description="Acidic residues" evidence="2">
    <location>
        <begin position="319"/>
        <end position="329"/>
    </location>
</feature>
<feature type="region of interest" description="Disordered" evidence="2">
    <location>
        <begin position="263"/>
        <end position="426"/>
    </location>
</feature>
<feature type="domain" description="XRCC4 coiled-coil" evidence="3">
    <location>
        <begin position="202"/>
        <end position="242"/>
    </location>
</feature>
<feature type="compositionally biased region" description="Basic residues" evidence="2">
    <location>
        <begin position="272"/>
        <end position="286"/>
    </location>
</feature>
<accession>A0AAF0DD19</accession>
<feature type="compositionally biased region" description="Basic and acidic residues" evidence="2">
    <location>
        <begin position="361"/>
        <end position="371"/>
    </location>
</feature>
<dbReference type="Gene3D" id="1.20.5.370">
    <property type="match status" value="1"/>
</dbReference>
<dbReference type="Proteomes" id="UP001219355">
    <property type="component" value="Chromosome 1"/>
</dbReference>
<sequence length="426" mass="47571">MVNEQILRIERSDSPEAFVLINVSKAGKSELDLRLIATEGENPYVGSGRLSASIDSLMLSQFPSSTRQAADTLMFSVKTSQISKLRAKNYRGSDEEWSGILSYIFNHNLDAIKSEDWTAGLETVATVKSVDDEDDDENNKEIIITLRKRIDSITQRLGSITLKQDDDQAIQLFDWAELAVTRANHLAQDILSLKAKYRDAENTINQLNSQLEELIQAKKEHEDQLIAKFAQLLNEKKLKIRNQQRLLATAKLDPAKDTLPKVTELETATAGKKSRKPAASRHSKRKAQADAPSDSESEDAFDTMDIDTTKNHEAANNQENEDQDQETATESDRQQQSTPEPLEDEETASEEEFPNASPDVPKGRAAAENKSNKQPVGLPMAPKSPCSPPPRRELPFARRGKTLKSAPVFERKQDENEIETESGDEL</sequence>
<reference evidence="4" key="1">
    <citation type="submission" date="2023-03" db="EMBL/GenBank/DDBJ databases">
        <title>Emydomyces testavorans Genome Sequence.</title>
        <authorList>
            <person name="Hoyer L."/>
        </authorList>
    </citation>
    <scope>NUCLEOTIDE SEQUENCE</scope>
    <source>
        <strain evidence="4">16-2883</strain>
    </source>
</reference>
<dbReference type="AlphaFoldDB" id="A0AAF0DD19"/>
<dbReference type="EMBL" id="CP120627">
    <property type="protein sequence ID" value="WEW56326.1"/>
    <property type="molecule type" value="Genomic_DNA"/>
</dbReference>
<dbReference type="InterPro" id="IPR014751">
    <property type="entry name" value="XRCC4-like_C"/>
</dbReference>
<dbReference type="PANTHER" id="PTHR42067:SF1">
    <property type="entry name" value="MITOTIC APPARATUS PROTEIN P62"/>
    <property type="match status" value="1"/>
</dbReference>
<proteinExistence type="predicted"/>
<name>A0AAF0DD19_9EURO</name>
<feature type="compositionally biased region" description="Acidic residues" evidence="2">
    <location>
        <begin position="293"/>
        <end position="305"/>
    </location>
</feature>
<dbReference type="SUPFAM" id="SSF58022">
    <property type="entry name" value="XRCC4, C-terminal oligomerization domain"/>
    <property type="match status" value="1"/>
</dbReference>
<evidence type="ECO:0000313" key="4">
    <source>
        <dbReference type="EMBL" id="WEW56326.1"/>
    </source>
</evidence>
<organism evidence="4 5">
    <name type="scientific">Emydomyces testavorans</name>
    <dbReference type="NCBI Taxonomy" id="2070801"/>
    <lineage>
        <taxon>Eukaryota</taxon>
        <taxon>Fungi</taxon>
        <taxon>Dikarya</taxon>
        <taxon>Ascomycota</taxon>
        <taxon>Pezizomycotina</taxon>
        <taxon>Eurotiomycetes</taxon>
        <taxon>Eurotiomycetidae</taxon>
        <taxon>Onygenales</taxon>
        <taxon>Nannizziopsiaceae</taxon>
        <taxon>Emydomyces</taxon>
    </lineage>
</organism>
<feature type="coiled-coil region" evidence="1">
    <location>
        <begin position="183"/>
        <end position="253"/>
    </location>
</feature>